<dbReference type="EMBL" id="BK014797">
    <property type="protein sequence ID" value="DAD76255.1"/>
    <property type="molecule type" value="Genomic_DNA"/>
</dbReference>
<proteinExistence type="predicted"/>
<sequence length="98" mass="11090">MAKCIDITEKLSFDKNPALIIKGRKFIVNADAGTMLEIMGLFKEGSSDTETTVAAYEKLFSEKDRNEIKKMRLPFKDLMIVIQTAMELIQGEEDQGEQ</sequence>
<protein>
    <submittedName>
        <fullName evidence="1">Uncharacterized protein</fullName>
    </submittedName>
</protein>
<accession>A0A8S5M2G2</accession>
<reference evidence="1" key="1">
    <citation type="journal article" date="2021" name="Proc. Natl. Acad. Sci. U.S.A.">
        <title>A Catalog of Tens of Thousands of Viruses from Human Metagenomes Reveals Hidden Associations with Chronic Diseases.</title>
        <authorList>
            <person name="Tisza M.J."/>
            <person name="Buck C.B."/>
        </authorList>
    </citation>
    <scope>NUCLEOTIDE SEQUENCE</scope>
    <source>
        <strain evidence="1">CtrfD19</strain>
    </source>
</reference>
<evidence type="ECO:0000313" key="1">
    <source>
        <dbReference type="EMBL" id="DAD76255.1"/>
    </source>
</evidence>
<organism evidence="1">
    <name type="scientific">Siphoviridae sp. ctrfD19</name>
    <dbReference type="NCBI Taxonomy" id="2826478"/>
    <lineage>
        <taxon>Viruses</taxon>
        <taxon>Duplodnaviria</taxon>
        <taxon>Heunggongvirae</taxon>
        <taxon>Uroviricota</taxon>
        <taxon>Caudoviricetes</taxon>
    </lineage>
</organism>
<name>A0A8S5M2G2_9CAUD</name>